<name>A0A931NCI0_9BURK</name>
<sequence length="484" mass="52652">MKRRSLLWSPALLGATVLPGWANGAVAGSGSAAEALHACNRLGFGPRPGDLNRGPGWAEALEQQLAGPEVPAALQARLAAIEARQAPLGERIEAYRVAQQRDPGENNAERRALVVQAQRDAVEARLVRALESPRQLEERLVAFWFNHFNVFQDKGLCRMMVADYEARAIRPHVWGRFRDLLGAVAQHPAMLFYLDNYLSTRAGFQGPGGGGRRGGLNENYARELMELHTLGVDAGYSQRDVTELARVLTGWTFVPRQGRFVFDARRHDAEPKTWLGERVPGRGQAQGEWVLDQLARHPRTAQRLAFKLAQFFVADDPPADLVQATAQAYLRSEGDLRVTVTTLLQHPAASDPAQFGGQFKTPQHWLLSMLRATGATAASIGEGPNAWQPFLQALRQLGQPLFGCITPDGYKATRAAWLDPEALARRAELAARYCQRAQLGADAASALLDTLGPALGPATRAAVVKAPAPLQAALVLGSPDFQNA</sequence>
<comment type="caution">
    <text evidence="2">The sequence shown here is derived from an EMBL/GenBank/DDBJ whole genome shotgun (WGS) entry which is preliminary data.</text>
</comment>
<protein>
    <submittedName>
        <fullName evidence="2">DUF1800 domain-containing protein</fullName>
    </submittedName>
</protein>
<dbReference type="Proteomes" id="UP000620139">
    <property type="component" value="Unassembled WGS sequence"/>
</dbReference>
<reference evidence="2" key="1">
    <citation type="submission" date="2020-12" db="EMBL/GenBank/DDBJ databases">
        <title>The genome sequence of Inhella sp. 4Y17.</title>
        <authorList>
            <person name="Liu Y."/>
        </authorList>
    </citation>
    <scope>NUCLEOTIDE SEQUENCE</scope>
    <source>
        <strain evidence="2">4Y10</strain>
    </source>
</reference>
<evidence type="ECO:0000256" key="1">
    <source>
        <dbReference type="SAM" id="SignalP"/>
    </source>
</evidence>
<dbReference type="Pfam" id="PF08811">
    <property type="entry name" value="DUF1800"/>
    <property type="match status" value="1"/>
</dbReference>
<dbReference type="RefSeq" id="WP_198099616.1">
    <property type="nucleotide sequence ID" value="NZ_JAEDAL010000001.1"/>
</dbReference>
<dbReference type="AlphaFoldDB" id="A0A931NCI0"/>
<dbReference type="EMBL" id="JAEDAL010000001">
    <property type="protein sequence ID" value="MBH9552032.1"/>
    <property type="molecule type" value="Genomic_DNA"/>
</dbReference>
<feature type="chain" id="PRO_5038071613" evidence="1">
    <location>
        <begin position="23"/>
        <end position="484"/>
    </location>
</feature>
<evidence type="ECO:0000313" key="3">
    <source>
        <dbReference type="Proteomes" id="UP000620139"/>
    </source>
</evidence>
<keyword evidence="3" id="KW-1185">Reference proteome</keyword>
<accession>A0A931NCI0</accession>
<organism evidence="2 3">
    <name type="scientific">Inhella gelatinilytica</name>
    <dbReference type="NCBI Taxonomy" id="2795030"/>
    <lineage>
        <taxon>Bacteria</taxon>
        <taxon>Pseudomonadati</taxon>
        <taxon>Pseudomonadota</taxon>
        <taxon>Betaproteobacteria</taxon>
        <taxon>Burkholderiales</taxon>
        <taxon>Sphaerotilaceae</taxon>
        <taxon>Inhella</taxon>
    </lineage>
</organism>
<feature type="signal peptide" evidence="1">
    <location>
        <begin position="1"/>
        <end position="22"/>
    </location>
</feature>
<keyword evidence="1" id="KW-0732">Signal</keyword>
<evidence type="ECO:0000313" key="2">
    <source>
        <dbReference type="EMBL" id="MBH9552032.1"/>
    </source>
</evidence>
<dbReference type="InterPro" id="IPR014917">
    <property type="entry name" value="DUF1800"/>
</dbReference>
<proteinExistence type="predicted"/>
<gene>
    <name evidence="2" type="ORF">I7X43_04130</name>
</gene>